<keyword evidence="5 7" id="KW-0653">Protein transport</keyword>
<reference evidence="12" key="1">
    <citation type="submission" date="2021-12" db="EMBL/GenBank/DDBJ databases">
        <authorList>
            <person name="King R."/>
        </authorList>
    </citation>
    <scope>NUCLEOTIDE SEQUENCE</scope>
</reference>
<evidence type="ECO:0008006" key="14">
    <source>
        <dbReference type="Google" id="ProtNLM"/>
    </source>
</evidence>
<dbReference type="Gene3D" id="3.10.110.10">
    <property type="entry name" value="Ubiquitin Conjugating Enzyme"/>
    <property type="match status" value="1"/>
</dbReference>
<dbReference type="InterPro" id="IPR017916">
    <property type="entry name" value="SB_dom"/>
</dbReference>
<feature type="domain" description="UEV" evidence="11">
    <location>
        <begin position="4"/>
        <end position="177"/>
    </location>
</feature>
<proteinExistence type="inferred from homology"/>
<evidence type="ECO:0000256" key="8">
    <source>
        <dbReference type="SAM" id="Coils"/>
    </source>
</evidence>
<dbReference type="CDD" id="cd11685">
    <property type="entry name" value="UEV_TSG101-like"/>
    <property type="match status" value="1"/>
</dbReference>
<dbReference type="Pfam" id="PF09454">
    <property type="entry name" value="Vps23_core"/>
    <property type="match status" value="1"/>
</dbReference>
<name>A0A9N9ZZ64_BEMTA</name>
<dbReference type="KEGG" id="btab:109041891"/>
<feature type="compositionally biased region" description="Pro residues" evidence="9">
    <location>
        <begin position="257"/>
        <end position="270"/>
    </location>
</feature>
<keyword evidence="6 8" id="KW-0175">Coiled coil</keyword>
<dbReference type="PANTHER" id="PTHR23306">
    <property type="entry name" value="TUMOR SUSCEPTIBILITY GENE 101 PROTEIN-RELATED"/>
    <property type="match status" value="1"/>
</dbReference>
<evidence type="ECO:0000256" key="2">
    <source>
        <dbReference type="ARBA" id="ARBA00009594"/>
    </source>
</evidence>
<feature type="compositionally biased region" description="Low complexity" evidence="9">
    <location>
        <begin position="247"/>
        <end position="256"/>
    </location>
</feature>
<dbReference type="GO" id="GO:0043130">
    <property type="term" value="F:ubiquitin binding"/>
    <property type="evidence" value="ECO:0007669"/>
    <property type="project" value="TreeGrafter"/>
</dbReference>
<dbReference type="SUPFAM" id="SSF54495">
    <property type="entry name" value="UBC-like"/>
    <property type="match status" value="1"/>
</dbReference>
<dbReference type="SUPFAM" id="SSF140111">
    <property type="entry name" value="Endosomal sorting complex assembly domain"/>
    <property type="match status" value="1"/>
</dbReference>
<organism evidence="12 13">
    <name type="scientific">Bemisia tabaci</name>
    <name type="common">Sweetpotato whitefly</name>
    <name type="synonym">Aleurodes tabaci</name>
    <dbReference type="NCBI Taxonomy" id="7038"/>
    <lineage>
        <taxon>Eukaryota</taxon>
        <taxon>Metazoa</taxon>
        <taxon>Ecdysozoa</taxon>
        <taxon>Arthropoda</taxon>
        <taxon>Hexapoda</taxon>
        <taxon>Insecta</taxon>
        <taxon>Pterygota</taxon>
        <taxon>Neoptera</taxon>
        <taxon>Paraneoptera</taxon>
        <taxon>Hemiptera</taxon>
        <taxon>Sternorrhyncha</taxon>
        <taxon>Aleyrodoidea</taxon>
        <taxon>Aleyrodidae</taxon>
        <taxon>Aleyrodinae</taxon>
        <taxon>Bemisia</taxon>
    </lineage>
</organism>
<evidence type="ECO:0000259" key="10">
    <source>
        <dbReference type="PROSITE" id="PS51312"/>
    </source>
</evidence>
<evidence type="ECO:0000313" key="12">
    <source>
        <dbReference type="EMBL" id="CAH0382779.1"/>
    </source>
</evidence>
<evidence type="ECO:0000256" key="1">
    <source>
        <dbReference type="ARBA" id="ARBA00004177"/>
    </source>
</evidence>
<evidence type="ECO:0000256" key="9">
    <source>
        <dbReference type="SAM" id="MobiDB-lite"/>
    </source>
</evidence>
<feature type="coiled-coil region" evidence="8">
    <location>
        <begin position="301"/>
        <end position="356"/>
    </location>
</feature>
<dbReference type="PROSITE" id="PS51322">
    <property type="entry name" value="UEV"/>
    <property type="match status" value="1"/>
</dbReference>
<dbReference type="Gene3D" id="6.10.140.820">
    <property type="match status" value="1"/>
</dbReference>
<evidence type="ECO:0000313" key="13">
    <source>
        <dbReference type="Proteomes" id="UP001152759"/>
    </source>
</evidence>
<evidence type="ECO:0000256" key="6">
    <source>
        <dbReference type="ARBA" id="ARBA00023054"/>
    </source>
</evidence>
<gene>
    <name evidence="12" type="ORF">BEMITA_LOCUS2279</name>
</gene>
<dbReference type="PROSITE" id="PS51312">
    <property type="entry name" value="SB"/>
    <property type="match status" value="1"/>
</dbReference>
<keyword evidence="3 7" id="KW-0813">Transport</keyword>
<evidence type="ECO:0000256" key="4">
    <source>
        <dbReference type="ARBA" id="ARBA00022753"/>
    </source>
</evidence>
<dbReference type="GO" id="GO:0000813">
    <property type="term" value="C:ESCRT I complex"/>
    <property type="evidence" value="ECO:0007669"/>
    <property type="project" value="TreeGrafter"/>
</dbReference>
<comment type="similarity">
    <text evidence="2">Belongs to the ubiquitin-conjugating enzyme family. UEV subfamily.</text>
</comment>
<dbReference type="Pfam" id="PF05743">
    <property type="entry name" value="UEV"/>
    <property type="match status" value="1"/>
</dbReference>
<dbReference type="Proteomes" id="UP001152759">
    <property type="component" value="Chromosome 10"/>
</dbReference>
<dbReference type="InterPro" id="IPR008883">
    <property type="entry name" value="UEV_N"/>
</dbReference>
<protein>
    <recommendedName>
        <fullName evidence="14">Tumor susceptibility protein</fullName>
    </recommendedName>
</protein>
<keyword evidence="13" id="KW-1185">Reference proteome</keyword>
<dbReference type="InterPro" id="IPR052070">
    <property type="entry name" value="ESCRT-I_UEV_domain"/>
</dbReference>
<sequence>MGSSMENSKVLSYLSKYQNKDRTRKDIMQALQAYHGLACSGGLYSPGLTEIKKSVHGSTHMERSYHRFREKLRLAFDNGMQKSLVSMIGTIPVYILDVCYHFPICIWLMDTHPKHAPIVYVKPTENMVIKPSMYVDFNGKVYLPYLHEWNAATSDIVSLIQVMCAAFGEVPPLYTKPKDKQNSSPYPVQPKGYMPMPGGSGGAPMPPYPTTGAAPYPVQSESQQSSFYPPYPTQPMSGYNMPPYPPTSSYSATPYPVQQPTPYPPQPQPSYPATTQPSNTGTITEEHVRASLLTAVEDKLRRKLKDVVQQSQAELEILQQSQTELKQGEAKLNQILAKLEKDKLELDRSMVMIKEKELELEKVISRLAEQDSLDVDEAVIPTAPLYKQILNAFAEEASTEDAIYYMGEALRHGVIDLDVFLKQVRSLSRKQFMFRALIQKCRQKAGLAG</sequence>
<evidence type="ECO:0000259" key="11">
    <source>
        <dbReference type="PROSITE" id="PS51322"/>
    </source>
</evidence>
<dbReference type="PANTHER" id="PTHR23306:SF3">
    <property type="entry name" value="TUMOR SUPPRESSOR PROTEIN 101"/>
    <property type="match status" value="1"/>
</dbReference>
<keyword evidence="4" id="KW-0967">Endosome</keyword>
<accession>A0A9N9ZZ64</accession>
<feature type="region of interest" description="Disordered" evidence="9">
    <location>
        <begin position="176"/>
        <end position="279"/>
    </location>
</feature>
<evidence type="ECO:0000256" key="5">
    <source>
        <dbReference type="ARBA" id="ARBA00022927"/>
    </source>
</evidence>
<dbReference type="EMBL" id="OU963871">
    <property type="protein sequence ID" value="CAH0382779.1"/>
    <property type="molecule type" value="Genomic_DNA"/>
</dbReference>
<dbReference type="Gene3D" id="6.10.250.370">
    <property type="match status" value="1"/>
</dbReference>
<dbReference type="AlphaFoldDB" id="A0A9N9ZZ64"/>
<comment type="subcellular location">
    <subcellularLocation>
        <location evidence="1">Endosome</location>
    </subcellularLocation>
</comment>
<dbReference type="GO" id="GO:0015031">
    <property type="term" value="P:protein transport"/>
    <property type="evidence" value="ECO:0007669"/>
    <property type="project" value="UniProtKB-UniRule"/>
</dbReference>
<evidence type="ECO:0000256" key="7">
    <source>
        <dbReference type="PROSITE-ProRule" id="PRU00644"/>
    </source>
</evidence>
<evidence type="ECO:0000256" key="3">
    <source>
        <dbReference type="ARBA" id="ARBA00022448"/>
    </source>
</evidence>
<dbReference type="InterPro" id="IPR037202">
    <property type="entry name" value="ESCRT_assembly_dom"/>
</dbReference>
<dbReference type="OrthoDB" id="306304at2759"/>
<feature type="domain" description="SB" evidence="10">
    <location>
        <begin position="383"/>
        <end position="449"/>
    </location>
</feature>
<dbReference type="InterPro" id="IPR016135">
    <property type="entry name" value="UBQ-conjugating_enzyme/RWD"/>
</dbReference>
<dbReference type="GO" id="GO:0008333">
    <property type="term" value="P:endosome to lysosome transport"/>
    <property type="evidence" value="ECO:0007669"/>
    <property type="project" value="TreeGrafter"/>
</dbReference>